<reference evidence="2 3" key="2">
    <citation type="journal article" date="2019" name="G3 (Bethesda)">
        <title>Hybrid Assembly of the Genome of the Entomopathogenic Nematode Steinernema carpocapsae Identifies the X-Chromosome.</title>
        <authorList>
            <person name="Serra L."/>
            <person name="Macchietto M."/>
            <person name="Macias-Munoz A."/>
            <person name="McGill C.J."/>
            <person name="Rodriguez I.M."/>
            <person name="Rodriguez B."/>
            <person name="Murad R."/>
            <person name="Mortazavi A."/>
        </authorList>
    </citation>
    <scope>NUCLEOTIDE SEQUENCE [LARGE SCALE GENOMIC DNA]</scope>
    <source>
        <strain evidence="2 3">ALL</strain>
    </source>
</reference>
<dbReference type="Proteomes" id="UP000298663">
    <property type="component" value="Chromosome X"/>
</dbReference>
<sequence>MVTITVANDSRICQGRESRVIESSPNRGSRSEGHQPDLTVSTFRERDTSSRGVFENSRSVAGLSQRPIICIPHP</sequence>
<dbReference type="EMBL" id="AZBU02000001">
    <property type="protein sequence ID" value="TMS34969.1"/>
    <property type="molecule type" value="Genomic_DNA"/>
</dbReference>
<name>A0A4U8UQB7_STECR</name>
<proteinExistence type="predicted"/>
<feature type="region of interest" description="Disordered" evidence="1">
    <location>
        <begin position="15"/>
        <end position="55"/>
    </location>
</feature>
<organism evidence="2 3">
    <name type="scientific">Steinernema carpocapsae</name>
    <name type="common">Entomopathogenic nematode</name>
    <dbReference type="NCBI Taxonomy" id="34508"/>
    <lineage>
        <taxon>Eukaryota</taxon>
        <taxon>Metazoa</taxon>
        <taxon>Ecdysozoa</taxon>
        <taxon>Nematoda</taxon>
        <taxon>Chromadorea</taxon>
        <taxon>Rhabditida</taxon>
        <taxon>Tylenchina</taxon>
        <taxon>Panagrolaimomorpha</taxon>
        <taxon>Strongyloidoidea</taxon>
        <taxon>Steinernematidae</taxon>
        <taxon>Steinernema</taxon>
    </lineage>
</organism>
<accession>A0A4U8UQB7</accession>
<comment type="caution">
    <text evidence="2">The sequence shown here is derived from an EMBL/GenBank/DDBJ whole genome shotgun (WGS) entry which is preliminary data.</text>
</comment>
<dbReference type="AlphaFoldDB" id="A0A4U8UQB7"/>
<evidence type="ECO:0000313" key="2">
    <source>
        <dbReference type="EMBL" id="TMS34969.1"/>
    </source>
</evidence>
<gene>
    <name evidence="2" type="ORF">L596_002459</name>
</gene>
<reference evidence="2 3" key="1">
    <citation type="journal article" date="2015" name="Genome Biol.">
        <title>Comparative genomics of Steinernema reveals deeply conserved gene regulatory networks.</title>
        <authorList>
            <person name="Dillman A.R."/>
            <person name="Macchietto M."/>
            <person name="Porter C.F."/>
            <person name="Rogers A."/>
            <person name="Williams B."/>
            <person name="Antoshechkin I."/>
            <person name="Lee M.M."/>
            <person name="Goodwin Z."/>
            <person name="Lu X."/>
            <person name="Lewis E.E."/>
            <person name="Goodrich-Blair H."/>
            <person name="Stock S.P."/>
            <person name="Adams B.J."/>
            <person name="Sternberg P.W."/>
            <person name="Mortazavi A."/>
        </authorList>
    </citation>
    <scope>NUCLEOTIDE SEQUENCE [LARGE SCALE GENOMIC DNA]</scope>
    <source>
        <strain evidence="2 3">ALL</strain>
    </source>
</reference>
<evidence type="ECO:0000313" key="3">
    <source>
        <dbReference type="Proteomes" id="UP000298663"/>
    </source>
</evidence>
<protein>
    <submittedName>
        <fullName evidence="2">Uncharacterized protein</fullName>
    </submittedName>
</protein>
<dbReference type="EMBL" id="CM016762">
    <property type="protein sequence ID" value="TMS34969.1"/>
    <property type="molecule type" value="Genomic_DNA"/>
</dbReference>
<keyword evidence="3" id="KW-1185">Reference proteome</keyword>
<evidence type="ECO:0000256" key="1">
    <source>
        <dbReference type="SAM" id="MobiDB-lite"/>
    </source>
</evidence>